<reference evidence="3 4" key="1">
    <citation type="submission" date="2019-03" db="EMBL/GenBank/DDBJ databases">
        <title>Complete genome sequence of Ferrigenium kumadai strain An22, a microaerophilic iron-oxidizing bacterium isolated from a paddy field soil.</title>
        <authorList>
            <person name="Watanabe T."/>
            <person name="Asakawa S."/>
        </authorList>
    </citation>
    <scope>NUCLEOTIDE SEQUENCE [LARGE SCALE GENOMIC DNA]</scope>
    <source>
        <strain evidence="3 4">An22</strain>
    </source>
</reference>
<protein>
    <recommendedName>
        <fullName evidence="1">Cardiolipin synthase B</fullName>
        <shortName evidence="1">CL synthase</shortName>
        <ecNumber evidence="1">2.7.8.-</ecNumber>
    </recommendedName>
</protein>
<dbReference type="EMBL" id="AP019536">
    <property type="protein sequence ID" value="BBI98858.1"/>
    <property type="molecule type" value="Genomic_DNA"/>
</dbReference>
<keyword evidence="1" id="KW-0443">Lipid metabolism</keyword>
<feature type="active site" evidence="1">
    <location>
        <position position="298"/>
    </location>
</feature>
<dbReference type="PANTHER" id="PTHR21248:SF22">
    <property type="entry name" value="PHOSPHOLIPASE D"/>
    <property type="match status" value="1"/>
</dbReference>
<keyword evidence="4" id="KW-1185">Reference proteome</keyword>
<keyword evidence="1" id="KW-1208">Phospholipid metabolism</keyword>
<comment type="similarity">
    <text evidence="1">Belongs to the phospholipase D family. Cardiolipin synthase subfamily. ClsB sub-subfamily.</text>
</comment>
<dbReference type="Proteomes" id="UP001319121">
    <property type="component" value="Chromosome"/>
</dbReference>
<dbReference type="SMART" id="SM00155">
    <property type="entry name" value="PLDc"/>
    <property type="match status" value="2"/>
</dbReference>
<dbReference type="InterPro" id="IPR025202">
    <property type="entry name" value="PLD-like_dom"/>
</dbReference>
<dbReference type="HAMAP" id="MF_01917">
    <property type="entry name" value="Cardiolipin_synth_ClsB"/>
    <property type="match status" value="1"/>
</dbReference>
<dbReference type="KEGG" id="fku:FGKAn22_05510"/>
<evidence type="ECO:0000256" key="1">
    <source>
        <dbReference type="HAMAP-Rule" id="MF_01917"/>
    </source>
</evidence>
<dbReference type="CDD" id="cd09110">
    <property type="entry name" value="PLDc_CLS_1"/>
    <property type="match status" value="1"/>
</dbReference>
<feature type="domain" description="PLD phosphodiesterase" evidence="2">
    <location>
        <begin position="291"/>
        <end position="318"/>
    </location>
</feature>
<dbReference type="EC" id="2.7.8.-" evidence="1"/>
<accession>A0AAN1SXR1</accession>
<keyword evidence="1" id="KW-0808">Transferase</keyword>
<dbReference type="PROSITE" id="PS50035">
    <property type="entry name" value="PLD"/>
    <property type="match status" value="2"/>
</dbReference>
<evidence type="ECO:0000313" key="3">
    <source>
        <dbReference type="EMBL" id="BBI98858.1"/>
    </source>
</evidence>
<proteinExistence type="inferred from homology"/>
<keyword evidence="1" id="KW-0594">Phospholipid biosynthesis</keyword>
<keyword evidence="1" id="KW-0444">Lipid biosynthesis</keyword>
<dbReference type="GO" id="GO:0032049">
    <property type="term" value="P:cardiolipin biosynthetic process"/>
    <property type="evidence" value="ECO:0007669"/>
    <property type="project" value="InterPro"/>
</dbReference>
<evidence type="ECO:0000259" key="2">
    <source>
        <dbReference type="PROSITE" id="PS50035"/>
    </source>
</evidence>
<dbReference type="RefSeq" id="WP_212786469.1">
    <property type="nucleotide sequence ID" value="NZ_AP019536.1"/>
</dbReference>
<dbReference type="AlphaFoldDB" id="A0AAN1SXR1"/>
<name>A0AAN1SXR1_9PROT</name>
<dbReference type="PANTHER" id="PTHR21248">
    <property type="entry name" value="CARDIOLIPIN SYNTHASE"/>
    <property type="match status" value="1"/>
</dbReference>
<feature type="active site" evidence="1">
    <location>
        <position position="296"/>
    </location>
</feature>
<sequence>MNGILQIAGNNLMLLQSGSAYFPQLCADIDAAHHSIYLETYIFAADETGHMVSAALRRAAARGVTVRLMLDGFGSAELPQRWVDDLRSAGVEVQWFRRKISPLTLRRSRLRRLHRKLVVIDGEIAFVGGINITDDIPQRRGLAAPRLDYAVRLKGALTGEIHAVMRHLWGMVSWANVHHHSRRIHWRLREAKRPQAAGDVALVLRDNLRHRRDIERAYLKAIATAQHEIIIANAYFLPGRVFRRALKLAVQRGVRVVLLLQGKVEYRLQHYATHALYEELLGAGIEIYEYLPSYLHAKVAVVDGQWATVGSSNIDPFSLLLAREANLVVRDAAFAGEVRKSLMAALASEARRVEFARESVFVHVLARMSYGIVRFLVGMLGMSRRQ</sequence>
<dbReference type="SUPFAM" id="SSF56024">
    <property type="entry name" value="Phospholipase D/nuclease"/>
    <property type="match status" value="2"/>
</dbReference>
<dbReference type="Pfam" id="PF13091">
    <property type="entry name" value="PLDc_2"/>
    <property type="match status" value="2"/>
</dbReference>
<organism evidence="3 4">
    <name type="scientific">Ferrigenium kumadai</name>
    <dbReference type="NCBI Taxonomy" id="1682490"/>
    <lineage>
        <taxon>Bacteria</taxon>
        <taxon>Pseudomonadati</taxon>
        <taxon>Pseudomonadota</taxon>
        <taxon>Betaproteobacteria</taxon>
        <taxon>Nitrosomonadales</taxon>
        <taxon>Gallionellaceae</taxon>
        <taxon>Ferrigenium</taxon>
    </lineage>
</organism>
<keyword evidence="1" id="KW-1003">Cell membrane</keyword>
<dbReference type="CDD" id="cd09159">
    <property type="entry name" value="PLDc_ybhO_like_2"/>
    <property type="match status" value="1"/>
</dbReference>
<feature type="active site" evidence="1">
    <location>
        <position position="114"/>
    </location>
</feature>
<keyword evidence="1" id="KW-0472">Membrane</keyword>
<comment type="subcellular location">
    <subcellularLocation>
        <location evidence="1">Cell membrane</location>
        <topology evidence="1">Peripheral membrane protein</topology>
    </subcellularLocation>
</comment>
<dbReference type="GO" id="GO:0005886">
    <property type="term" value="C:plasma membrane"/>
    <property type="evidence" value="ECO:0007669"/>
    <property type="project" value="UniProtKB-SubCell"/>
</dbReference>
<dbReference type="GO" id="GO:0008808">
    <property type="term" value="F:cardiolipin synthase activity"/>
    <property type="evidence" value="ECO:0007669"/>
    <property type="project" value="InterPro"/>
</dbReference>
<dbReference type="NCBIfam" id="NF008427">
    <property type="entry name" value="PRK11263.1"/>
    <property type="match status" value="1"/>
</dbReference>
<feature type="active site" evidence="1">
    <location>
        <position position="121"/>
    </location>
</feature>
<feature type="domain" description="PLD phosphodiesterase" evidence="2">
    <location>
        <begin position="109"/>
        <end position="136"/>
    </location>
</feature>
<gene>
    <name evidence="1 3" type="primary">clsB</name>
    <name evidence="3" type="ORF">FGKAn22_05510</name>
</gene>
<comment type="function">
    <text evidence="1">Catalyzes the phosphatidyl group transfer from one phosphatidylglycerol molecule to another to form cardiolipin (CL) (diphosphatidylglycerol) and glycerol.</text>
</comment>
<comment type="catalytic activity">
    <reaction evidence="1">
        <text>2 a 1,2-diacyl-sn-glycero-3-phospho-(1'-sn-glycerol) = a cardiolipin + glycerol</text>
        <dbReference type="Rhea" id="RHEA:31451"/>
        <dbReference type="ChEBI" id="CHEBI:17754"/>
        <dbReference type="ChEBI" id="CHEBI:62237"/>
        <dbReference type="ChEBI" id="CHEBI:64716"/>
    </reaction>
</comment>
<dbReference type="Gene3D" id="3.30.870.10">
    <property type="entry name" value="Endonuclease Chain A"/>
    <property type="match status" value="2"/>
</dbReference>
<dbReference type="InterPro" id="IPR030872">
    <property type="entry name" value="Cardiolipin_synth_ClsB"/>
</dbReference>
<feature type="active site" evidence="1">
    <location>
        <position position="116"/>
    </location>
</feature>
<evidence type="ECO:0000313" key="4">
    <source>
        <dbReference type="Proteomes" id="UP001319121"/>
    </source>
</evidence>
<feature type="active site" evidence="1">
    <location>
        <position position="303"/>
    </location>
</feature>
<dbReference type="InterPro" id="IPR001736">
    <property type="entry name" value="PLipase_D/transphosphatidylase"/>
</dbReference>